<feature type="compositionally biased region" description="Polar residues" evidence="1">
    <location>
        <begin position="206"/>
        <end position="225"/>
    </location>
</feature>
<feature type="transmembrane region" description="Helical" evidence="2">
    <location>
        <begin position="173"/>
        <end position="191"/>
    </location>
</feature>
<sequence>MVTCSVVKTCLAEGSTLCNPTSQKCPPCVYALAGGDYSCYTRDKKGDCPFAETFAECDKSTSTSNKSASDSNSDKTPEETKDKSKEVSVTTDSVTAPEMPTSDTDSTIDEARSNDINSDTTSSLPTATSPTLDDSKPTQPPIKPPSDVSESSSVPIPIANTDDTSSSLSTTNLALIIAAVVLALILIAFIARRMTKKKKMAHKLENTASTQGSQRSNRTHTSGVSSENIYSTYGYTSGATKDNGITMLSDSQASSTYGPDYNDQLSHIGASPRSMADFSNYDGDSLYSEDSQYFSVSTGPQNLYANNKLPLPLTKAGQSFVDVTAPLRNNRPLELDSMHTELPLTVSQLMPTAVGGKCRNKAYAVRQKPGSIQYGHVQPTAYDSAMPQSHRQPQIFGLSTASSMRSDYDIVDPLTMRDAEARNTEILAEENFFPKFSFESEADMDDESSSDGENSGDERVQGMAEHMI</sequence>
<keyword evidence="2" id="KW-0812">Transmembrane</keyword>
<evidence type="ECO:0000313" key="3">
    <source>
        <dbReference type="EMBL" id="CAH0479903.1"/>
    </source>
</evidence>
<feature type="compositionally biased region" description="Basic and acidic residues" evidence="1">
    <location>
        <begin position="72"/>
        <end position="86"/>
    </location>
</feature>
<reference evidence="3 5" key="1">
    <citation type="submission" date="2021-11" db="EMBL/GenBank/DDBJ databases">
        <authorList>
            <person name="Islam A."/>
            <person name="Islam S."/>
            <person name="Flora M.S."/>
            <person name="Rahman M."/>
            <person name="Ziaur R.M."/>
            <person name="Epstein J.H."/>
            <person name="Hassan M."/>
            <person name="Klassen M."/>
            <person name="Woodard K."/>
            <person name="Webb A."/>
            <person name="Webby R.J."/>
            <person name="El Zowalaty M.E."/>
        </authorList>
    </citation>
    <scope>NUCLEOTIDE SEQUENCE</scope>
    <source>
        <strain evidence="4">Pbs1</strain>
        <strain evidence="3">Pbs3</strain>
    </source>
</reference>
<keyword evidence="2" id="KW-0472">Membrane</keyword>
<keyword evidence="2" id="KW-1133">Transmembrane helix</keyword>
<feature type="compositionally biased region" description="Low complexity" evidence="1">
    <location>
        <begin position="118"/>
        <end position="132"/>
    </location>
</feature>
<dbReference type="EMBL" id="CAKLCB010000375">
    <property type="protein sequence ID" value="CAH0521103.1"/>
    <property type="molecule type" value="Genomic_DNA"/>
</dbReference>
<proteinExistence type="predicted"/>
<keyword evidence="5" id="KW-1185">Reference proteome</keyword>
<feature type="region of interest" description="Disordered" evidence="1">
    <location>
        <begin position="437"/>
        <end position="468"/>
    </location>
</feature>
<comment type="caution">
    <text evidence="3">The sequence shown here is derived from an EMBL/GenBank/DDBJ whole genome shotgun (WGS) entry which is preliminary data.</text>
</comment>
<evidence type="ECO:0000313" key="4">
    <source>
        <dbReference type="EMBL" id="CAH0521103.1"/>
    </source>
</evidence>
<dbReference type="Proteomes" id="UP001158986">
    <property type="component" value="Unassembled WGS sequence"/>
</dbReference>
<evidence type="ECO:0000313" key="5">
    <source>
        <dbReference type="Proteomes" id="UP001158986"/>
    </source>
</evidence>
<gene>
    <name evidence="4" type="ORF">PBS001_LOCUS7563</name>
    <name evidence="3" type="ORF">PBS003_LOCUS6534</name>
</gene>
<feature type="compositionally biased region" description="Low complexity" evidence="1">
    <location>
        <begin position="60"/>
        <end position="71"/>
    </location>
</feature>
<evidence type="ECO:0000256" key="1">
    <source>
        <dbReference type="SAM" id="MobiDB-lite"/>
    </source>
</evidence>
<evidence type="ECO:0000313" key="6">
    <source>
        <dbReference type="Proteomes" id="UP001160483"/>
    </source>
</evidence>
<dbReference type="Proteomes" id="UP001160483">
    <property type="component" value="Unassembled WGS sequence"/>
</dbReference>
<dbReference type="EMBL" id="CAKKTJ010000321">
    <property type="protein sequence ID" value="CAH0479903.1"/>
    <property type="molecule type" value="Genomic_DNA"/>
</dbReference>
<accession>A0AAU9L2Q7</accession>
<feature type="compositionally biased region" description="Acidic residues" evidence="1">
    <location>
        <begin position="440"/>
        <end position="450"/>
    </location>
</feature>
<protein>
    <submittedName>
        <fullName evidence="3">Uncharacterized protein</fullName>
    </submittedName>
</protein>
<organism evidence="3 6">
    <name type="scientific">Peronospora belbahrii</name>
    <dbReference type="NCBI Taxonomy" id="622444"/>
    <lineage>
        <taxon>Eukaryota</taxon>
        <taxon>Sar</taxon>
        <taxon>Stramenopiles</taxon>
        <taxon>Oomycota</taxon>
        <taxon>Peronosporomycetes</taxon>
        <taxon>Peronosporales</taxon>
        <taxon>Peronosporaceae</taxon>
        <taxon>Peronospora</taxon>
    </lineage>
</organism>
<feature type="region of interest" description="Disordered" evidence="1">
    <location>
        <begin position="201"/>
        <end position="225"/>
    </location>
</feature>
<evidence type="ECO:0000256" key="2">
    <source>
        <dbReference type="SAM" id="Phobius"/>
    </source>
</evidence>
<feature type="compositionally biased region" description="Low complexity" evidence="1">
    <location>
        <begin position="145"/>
        <end position="166"/>
    </location>
</feature>
<dbReference type="AlphaFoldDB" id="A0AAU9L2Q7"/>
<name>A0AAU9L2Q7_9STRA</name>
<feature type="region of interest" description="Disordered" evidence="1">
    <location>
        <begin position="58"/>
        <end position="166"/>
    </location>
</feature>